<evidence type="ECO:0000313" key="2">
    <source>
        <dbReference type="Proteomes" id="UP000462760"/>
    </source>
</evidence>
<dbReference type="Gene3D" id="3.40.50.300">
    <property type="entry name" value="P-loop containing nucleotide triphosphate hydrolases"/>
    <property type="match status" value="1"/>
</dbReference>
<proteinExistence type="predicted"/>
<reference evidence="1 2" key="1">
    <citation type="submission" date="2019-08" db="EMBL/GenBank/DDBJ databases">
        <title>In-depth cultivation of the pig gut microbiome towards novel bacterial diversity and tailored functional studies.</title>
        <authorList>
            <person name="Wylensek D."/>
            <person name="Hitch T.C.A."/>
            <person name="Clavel T."/>
        </authorList>
    </citation>
    <scope>NUCLEOTIDE SEQUENCE [LARGE SCALE GENOMIC DNA]</scope>
    <source>
        <strain evidence="1 2">Med78-601-WT-4W-RMD-3</strain>
    </source>
</reference>
<dbReference type="PANTHER" id="PTHR41259">
    <property type="entry name" value="DOUBLE-STRAND BREAK REPAIR RAD50 ATPASE, PUTATIVE-RELATED"/>
    <property type="match status" value="1"/>
</dbReference>
<dbReference type="PANTHER" id="PTHR41259:SF1">
    <property type="entry name" value="DOUBLE-STRAND BREAK REPAIR RAD50 ATPASE, PUTATIVE-RELATED"/>
    <property type="match status" value="1"/>
</dbReference>
<organism evidence="1 2">
    <name type="scientific">Anaerosalibacter bizertensis</name>
    <dbReference type="NCBI Taxonomy" id="932217"/>
    <lineage>
        <taxon>Bacteria</taxon>
        <taxon>Bacillati</taxon>
        <taxon>Bacillota</taxon>
        <taxon>Tissierellia</taxon>
        <taxon>Tissierellales</taxon>
        <taxon>Sporanaerobacteraceae</taxon>
        <taxon>Anaerosalibacter</taxon>
    </lineage>
</organism>
<dbReference type="SUPFAM" id="SSF52540">
    <property type="entry name" value="P-loop containing nucleoside triphosphate hydrolases"/>
    <property type="match status" value="1"/>
</dbReference>
<dbReference type="Proteomes" id="UP000462760">
    <property type="component" value="Unassembled WGS sequence"/>
</dbReference>
<dbReference type="RefSeq" id="WP_154483608.1">
    <property type="nucleotide sequence ID" value="NZ_VULR01000004.1"/>
</dbReference>
<name>A0A844FFX7_9FIRM</name>
<sequence length="218" mass="24943">MIGNYSDLENKIEYMNNFLSRESGKRDKILEQIKDISADISTISKNVEVLEKVNILLQKTSEYAREQAKKQIEVIVSNCLQYIFDSNMEFIIEIEELYGKPNAEFYVITKEGKNIIKTKPELSRGGGVVDIISLALRISFLQVHKPLIQGPLILDEPAKHVSEDFIFNVADFLKRTSEMFDRQIIMVTHNNHLSSVSTNSYRVQLKGTESKVEKVTPN</sequence>
<evidence type="ECO:0000313" key="1">
    <source>
        <dbReference type="EMBL" id="MSS42943.1"/>
    </source>
</evidence>
<dbReference type="AlphaFoldDB" id="A0A844FFX7"/>
<dbReference type="EMBL" id="VULR01000004">
    <property type="protein sequence ID" value="MSS42943.1"/>
    <property type="molecule type" value="Genomic_DNA"/>
</dbReference>
<gene>
    <name evidence="1" type="ORF">FYJ27_04235</name>
</gene>
<dbReference type="OrthoDB" id="2380879at2"/>
<protein>
    <submittedName>
        <fullName evidence="1">ATPase</fullName>
    </submittedName>
</protein>
<comment type="caution">
    <text evidence="1">The sequence shown here is derived from an EMBL/GenBank/DDBJ whole genome shotgun (WGS) entry which is preliminary data.</text>
</comment>
<dbReference type="InterPro" id="IPR027417">
    <property type="entry name" value="P-loop_NTPase"/>
</dbReference>
<accession>A0A844FFX7</accession>